<dbReference type="InterPro" id="IPR039424">
    <property type="entry name" value="SBP_5"/>
</dbReference>
<dbReference type="Gene3D" id="3.10.105.10">
    <property type="entry name" value="Dipeptide-binding Protein, Domain 3"/>
    <property type="match status" value="1"/>
</dbReference>
<dbReference type="PANTHER" id="PTHR30290">
    <property type="entry name" value="PERIPLASMIC BINDING COMPONENT OF ABC TRANSPORTER"/>
    <property type="match status" value="1"/>
</dbReference>
<keyword evidence="8" id="KW-1185">Reference proteome</keyword>
<dbReference type="GO" id="GO:0030288">
    <property type="term" value="C:outer membrane-bounded periplasmic space"/>
    <property type="evidence" value="ECO:0007669"/>
    <property type="project" value="UniProtKB-ARBA"/>
</dbReference>
<evidence type="ECO:0000256" key="4">
    <source>
        <dbReference type="ARBA" id="ARBA00022729"/>
    </source>
</evidence>
<proteinExistence type="inferred from homology"/>
<comment type="subcellular location">
    <subcellularLocation>
        <location evidence="1">Periplasm</location>
    </subcellularLocation>
</comment>
<dbReference type="SUPFAM" id="SSF53850">
    <property type="entry name" value="Periplasmic binding protein-like II"/>
    <property type="match status" value="1"/>
</dbReference>
<evidence type="ECO:0000256" key="3">
    <source>
        <dbReference type="ARBA" id="ARBA00022448"/>
    </source>
</evidence>
<dbReference type="Gene3D" id="3.40.190.10">
    <property type="entry name" value="Periplasmic binding protein-like II"/>
    <property type="match status" value="1"/>
</dbReference>
<reference evidence="7" key="2">
    <citation type="submission" date="2020-09" db="EMBL/GenBank/DDBJ databases">
        <authorList>
            <person name="Sun Q."/>
            <person name="Zhou Y."/>
        </authorList>
    </citation>
    <scope>NUCLEOTIDE SEQUENCE</scope>
    <source>
        <strain evidence="7">CGMCC 1.3617</strain>
    </source>
</reference>
<dbReference type="Pfam" id="PF00496">
    <property type="entry name" value="SBP_bac_5"/>
    <property type="match status" value="1"/>
</dbReference>
<comment type="similarity">
    <text evidence="2">Belongs to the bacterial solute-binding protein 5 family.</text>
</comment>
<dbReference type="Proteomes" id="UP000661507">
    <property type="component" value="Unassembled WGS sequence"/>
</dbReference>
<keyword evidence="4 5" id="KW-0732">Signal</keyword>
<dbReference type="InterPro" id="IPR030678">
    <property type="entry name" value="Peptide/Ni-bd"/>
</dbReference>
<protein>
    <submittedName>
        <fullName evidence="7">ABC transporter substrate-binding protein</fullName>
    </submittedName>
</protein>
<keyword evidence="3" id="KW-0813">Transport</keyword>
<name>A0A917KLK0_9PROT</name>
<evidence type="ECO:0000256" key="1">
    <source>
        <dbReference type="ARBA" id="ARBA00004418"/>
    </source>
</evidence>
<evidence type="ECO:0000256" key="2">
    <source>
        <dbReference type="ARBA" id="ARBA00005695"/>
    </source>
</evidence>
<dbReference type="GO" id="GO:1904680">
    <property type="term" value="F:peptide transmembrane transporter activity"/>
    <property type="evidence" value="ECO:0007669"/>
    <property type="project" value="TreeGrafter"/>
</dbReference>
<dbReference type="PIRSF" id="PIRSF002741">
    <property type="entry name" value="MppA"/>
    <property type="match status" value="1"/>
</dbReference>
<dbReference type="EMBL" id="BMKW01000006">
    <property type="protein sequence ID" value="GGJ17103.1"/>
    <property type="molecule type" value="Genomic_DNA"/>
</dbReference>
<dbReference type="PANTHER" id="PTHR30290:SF10">
    <property type="entry name" value="PERIPLASMIC OLIGOPEPTIDE-BINDING PROTEIN-RELATED"/>
    <property type="match status" value="1"/>
</dbReference>
<dbReference type="AlphaFoldDB" id="A0A917KLK0"/>
<dbReference type="Gene3D" id="3.90.76.10">
    <property type="entry name" value="Dipeptide-binding Protein, Domain 1"/>
    <property type="match status" value="1"/>
</dbReference>
<accession>A0A917KLK0</accession>
<feature type="chain" id="PRO_5037024356" evidence="5">
    <location>
        <begin position="26"/>
        <end position="524"/>
    </location>
</feature>
<reference evidence="7" key="1">
    <citation type="journal article" date="2014" name="Int. J. Syst. Evol. Microbiol.">
        <title>Complete genome sequence of Corynebacterium casei LMG S-19264T (=DSM 44701T), isolated from a smear-ripened cheese.</title>
        <authorList>
            <consortium name="US DOE Joint Genome Institute (JGI-PGF)"/>
            <person name="Walter F."/>
            <person name="Albersmeier A."/>
            <person name="Kalinowski J."/>
            <person name="Ruckert C."/>
        </authorList>
    </citation>
    <scope>NUCLEOTIDE SEQUENCE</scope>
    <source>
        <strain evidence="7">CGMCC 1.3617</strain>
    </source>
</reference>
<evidence type="ECO:0000313" key="7">
    <source>
        <dbReference type="EMBL" id="GGJ17103.1"/>
    </source>
</evidence>
<comment type="caution">
    <text evidence="7">The sequence shown here is derived from an EMBL/GenBank/DDBJ whole genome shotgun (WGS) entry which is preliminary data.</text>
</comment>
<gene>
    <name evidence="7" type="ORF">GCM10011320_25570</name>
</gene>
<feature type="signal peptide" evidence="5">
    <location>
        <begin position="1"/>
        <end position="25"/>
    </location>
</feature>
<evidence type="ECO:0000259" key="6">
    <source>
        <dbReference type="Pfam" id="PF00496"/>
    </source>
</evidence>
<dbReference type="InterPro" id="IPR000914">
    <property type="entry name" value="SBP_5_dom"/>
</dbReference>
<dbReference type="GO" id="GO:0043190">
    <property type="term" value="C:ATP-binding cassette (ABC) transporter complex"/>
    <property type="evidence" value="ECO:0007669"/>
    <property type="project" value="InterPro"/>
</dbReference>
<sequence>MIARQMRSRGRGAALIAATVAAFLAQPTASQTLRIGVASEATSLDPHFYDLTPNMELAKHIFGSLTRLTAAGELVADVALEWTNIDDLTWEVTLRSGVTFHNGGPLTADDVAFSYERARNVPGSPSSFRWYLQDISTVEVLDERRLRLRTNAPAPLLMHSLRSVAILSRATAAAATTADYDSGAATIGSGPYRLVSRSRGSAIVLERNPSYAGNRPEWQSVVIRPIVNNGARTAALLAGDVDMINFVSGADIETLRRRDDLRLSSAPGVRFYYLGLDVGRSESPNVTDAQGRPLPSNPLQDVRVRRAMSLAIDRAALTERLLHGQAVPTVYPALRPQPEVPRADIAAARRLMQEAGLAAGFDLALSGPNNRYPLDAQVLQAVSQMWTRIGIRTRVDAMPSAIYFSRAARHEFSATLSGSLSARSEVLTQLQRILHTQDRQRGIGSGNWGQFSDNRTDALIDEAGRTIDEAAREALVRQVADRGITDKQAIIPLYFPINTWGTRAGIAYSVREDEYTLAMDAVRQ</sequence>
<dbReference type="CDD" id="cd08498">
    <property type="entry name" value="PBP2_NikA_DppA_OppA_like_2"/>
    <property type="match status" value="1"/>
</dbReference>
<evidence type="ECO:0000256" key="5">
    <source>
        <dbReference type="SAM" id="SignalP"/>
    </source>
</evidence>
<dbReference type="GO" id="GO:0015833">
    <property type="term" value="P:peptide transport"/>
    <property type="evidence" value="ECO:0007669"/>
    <property type="project" value="TreeGrafter"/>
</dbReference>
<evidence type="ECO:0000313" key="8">
    <source>
        <dbReference type="Proteomes" id="UP000661507"/>
    </source>
</evidence>
<organism evidence="7 8">
    <name type="scientific">Neoroseomonas lacus</name>
    <dbReference type="NCBI Taxonomy" id="287609"/>
    <lineage>
        <taxon>Bacteria</taxon>
        <taxon>Pseudomonadati</taxon>
        <taxon>Pseudomonadota</taxon>
        <taxon>Alphaproteobacteria</taxon>
        <taxon>Acetobacterales</taxon>
        <taxon>Acetobacteraceae</taxon>
        <taxon>Neoroseomonas</taxon>
    </lineage>
</organism>
<feature type="domain" description="Solute-binding protein family 5" evidence="6">
    <location>
        <begin position="73"/>
        <end position="438"/>
    </location>
</feature>